<proteinExistence type="predicted"/>
<dbReference type="Proteomes" id="UP001055439">
    <property type="component" value="Chromosome 6"/>
</dbReference>
<dbReference type="AlphaFoldDB" id="A0A9E7KEB6"/>
<dbReference type="EMBL" id="CP097508">
    <property type="protein sequence ID" value="URE12605.1"/>
    <property type="molecule type" value="Genomic_DNA"/>
</dbReference>
<protein>
    <submittedName>
        <fullName evidence="1">Uncharacterized protein</fullName>
    </submittedName>
</protein>
<keyword evidence="2" id="KW-1185">Reference proteome</keyword>
<reference evidence="1" key="1">
    <citation type="submission" date="2022-05" db="EMBL/GenBank/DDBJ databases">
        <title>The Musa troglodytarum L. genome provides insights into the mechanism of non-climacteric behaviour and enrichment of carotenoids.</title>
        <authorList>
            <person name="Wang J."/>
        </authorList>
    </citation>
    <scope>NUCLEOTIDE SEQUENCE</scope>
    <source>
        <tissue evidence="1">Leaf</tissue>
    </source>
</reference>
<organism evidence="1 2">
    <name type="scientific">Musa troglodytarum</name>
    <name type="common">fe'i banana</name>
    <dbReference type="NCBI Taxonomy" id="320322"/>
    <lineage>
        <taxon>Eukaryota</taxon>
        <taxon>Viridiplantae</taxon>
        <taxon>Streptophyta</taxon>
        <taxon>Embryophyta</taxon>
        <taxon>Tracheophyta</taxon>
        <taxon>Spermatophyta</taxon>
        <taxon>Magnoliopsida</taxon>
        <taxon>Liliopsida</taxon>
        <taxon>Zingiberales</taxon>
        <taxon>Musaceae</taxon>
        <taxon>Musa</taxon>
    </lineage>
</organism>
<evidence type="ECO:0000313" key="2">
    <source>
        <dbReference type="Proteomes" id="UP001055439"/>
    </source>
</evidence>
<gene>
    <name evidence="1" type="ORF">MUK42_33960</name>
</gene>
<accession>A0A9E7KEB6</accession>
<sequence>MRRRDFLLPRLTDQRYTRPPKRPNLVRVMTPRTIMLIGP</sequence>
<evidence type="ECO:0000313" key="1">
    <source>
        <dbReference type="EMBL" id="URE12605.1"/>
    </source>
</evidence>
<name>A0A9E7KEB6_9LILI</name>